<name>X1V1Z5_9ZZZZ</name>
<reference evidence="1" key="1">
    <citation type="journal article" date="2014" name="Front. Microbiol.">
        <title>High frequency of phylogenetically diverse reductive dehalogenase-homologous genes in deep subseafloor sedimentary metagenomes.</title>
        <authorList>
            <person name="Kawai M."/>
            <person name="Futagami T."/>
            <person name="Toyoda A."/>
            <person name="Takaki Y."/>
            <person name="Nishi S."/>
            <person name="Hori S."/>
            <person name="Arai W."/>
            <person name="Tsubouchi T."/>
            <person name="Morono Y."/>
            <person name="Uchiyama I."/>
            <person name="Ito T."/>
            <person name="Fujiyama A."/>
            <person name="Inagaki F."/>
            <person name="Takami H."/>
        </authorList>
    </citation>
    <scope>NUCLEOTIDE SEQUENCE</scope>
    <source>
        <strain evidence="1">Expedition CK06-06</strain>
    </source>
</reference>
<accession>X1V1Z5</accession>
<organism evidence="1">
    <name type="scientific">marine sediment metagenome</name>
    <dbReference type="NCBI Taxonomy" id="412755"/>
    <lineage>
        <taxon>unclassified sequences</taxon>
        <taxon>metagenomes</taxon>
        <taxon>ecological metagenomes</taxon>
    </lineage>
</organism>
<feature type="non-terminal residue" evidence="1">
    <location>
        <position position="36"/>
    </location>
</feature>
<proteinExistence type="predicted"/>
<dbReference type="AlphaFoldDB" id="X1V1Z5"/>
<gene>
    <name evidence="1" type="ORF">S12H4_60615</name>
</gene>
<sequence>MNIHSLFILKNTGICIYSKNITSDFDNIDPNLITPF</sequence>
<protein>
    <submittedName>
        <fullName evidence="1">Uncharacterized protein</fullName>
    </submittedName>
</protein>
<evidence type="ECO:0000313" key="1">
    <source>
        <dbReference type="EMBL" id="GAJ23714.1"/>
    </source>
</evidence>
<dbReference type="EMBL" id="BARW01039945">
    <property type="protein sequence ID" value="GAJ23714.1"/>
    <property type="molecule type" value="Genomic_DNA"/>
</dbReference>
<comment type="caution">
    <text evidence="1">The sequence shown here is derived from an EMBL/GenBank/DDBJ whole genome shotgun (WGS) entry which is preliminary data.</text>
</comment>